<keyword evidence="4 8" id="KW-0812">Transmembrane</keyword>
<evidence type="ECO:0000256" key="3">
    <source>
        <dbReference type="ARBA" id="ARBA00022475"/>
    </source>
</evidence>
<feature type="compositionally biased region" description="Polar residues" evidence="7">
    <location>
        <begin position="82"/>
        <end position="93"/>
    </location>
</feature>
<evidence type="ECO:0000256" key="4">
    <source>
        <dbReference type="ARBA" id="ARBA00022692"/>
    </source>
</evidence>
<dbReference type="SUPFAM" id="SSF103473">
    <property type="entry name" value="MFS general substrate transporter"/>
    <property type="match status" value="1"/>
</dbReference>
<evidence type="ECO:0000256" key="6">
    <source>
        <dbReference type="ARBA" id="ARBA00023136"/>
    </source>
</evidence>
<dbReference type="PANTHER" id="PTHR23502:SF186">
    <property type="entry name" value="MAJOR FACILITATOR SUPERFAMILY (MFS) PROFILE DOMAIN-CONTAINING PROTEIN"/>
    <property type="match status" value="1"/>
</dbReference>
<keyword evidence="3" id="KW-1003">Cell membrane</keyword>
<dbReference type="PROSITE" id="PS50850">
    <property type="entry name" value="MFS"/>
    <property type="match status" value="1"/>
</dbReference>
<dbReference type="STRING" id="396776.A0A0J8U5W5"/>
<dbReference type="EMBL" id="DS016981">
    <property type="protein sequence ID" value="KMU82403.1"/>
    <property type="molecule type" value="Genomic_DNA"/>
</dbReference>
<comment type="subcellular location">
    <subcellularLocation>
        <location evidence="1">Cell membrane</location>
        <topology evidence="1">Multi-pass membrane protein</topology>
    </subcellularLocation>
</comment>
<dbReference type="InterPro" id="IPR036259">
    <property type="entry name" value="MFS_trans_sf"/>
</dbReference>
<feature type="chain" id="PRO_5005310061" evidence="9">
    <location>
        <begin position="18"/>
        <end position="208"/>
    </location>
</feature>
<keyword evidence="5 8" id="KW-1133">Transmembrane helix</keyword>
<evidence type="ECO:0000313" key="11">
    <source>
        <dbReference type="EMBL" id="KMU82403.1"/>
    </source>
</evidence>
<keyword evidence="2" id="KW-0813">Transport</keyword>
<reference evidence="12" key="1">
    <citation type="journal article" date="2010" name="Genome Res.">
        <title>Population genomic sequencing of Coccidioides fungi reveals recent hybridization and transposon control.</title>
        <authorList>
            <person name="Neafsey D.E."/>
            <person name="Barker B.M."/>
            <person name="Sharpton T.J."/>
            <person name="Stajich J.E."/>
            <person name="Park D.J."/>
            <person name="Whiston E."/>
            <person name="Hung C.-Y."/>
            <person name="McMahan C."/>
            <person name="White J."/>
            <person name="Sykes S."/>
            <person name="Heiman D."/>
            <person name="Young S."/>
            <person name="Zeng Q."/>
            <person name="Abouelleil A."/>
            <person name="Aftuck L."/>
            <person name="Bessette D."/>
            <person name="Brown A."/>
            <person name="FitzGerald M."/>
            <person name="Lui A."/>
            <person name="Macdonald J.P."/>
            <person name="Priest M."/>
            <person name="Orbach M.J."/>
            <person name="Galgiani J.N."/>
            <person name="Kirkland T.N."/>
            <person name="Cole G.T."/>
            <person name="Birren B.W."/>
            <person name="Henn M.R."/>
            <person name="Taylor J.W."/>
            <person name="Rounsley S.D."/>
        </authorList>
    </citation>
    <scope>NUCLEOTIDE SEQUENCE [LARGE SCALE GENOMIC DNA]</scope>
    <source>
        <strain evidence="12">H538.4</strain>
    </source>
</reference>
<evidence type="ECO:0000256" key="8">
    <source>
        <dbReference type="SAM" id="Phobius"/>
    </source>
</evidence>
<dbReference type="VEuPathDB" id="FungiDB:CIHG_00186"/>
<dbReference type="Gene3D" id="1.20.1720.10">
    <property type="entry name" value="Multidrug resistance protein D"/>
    <property type="match status" value="1"/>
</dbReference>
<proteinExistence type="predicted"/>
<organism evidence="11 12">
    <name type="scientific">Coccidioides immitis H538.4</name>
    <dbReference type="NCBI Taxonomy" id="396776"/>
    <lineage>
        <taxon>Eukaryota</taxon>
        <taxon>Fungi</taxon>
        <taxon>Dikarya</taxon>
        <taxon>Ascomycota</taxon>
        <taxon>Pezizomycotina</taxon>
        <taxon>Eurotiomycetes</taxon>
        <taxon>Eurotiomycetidae</taxon>
        <taxon>Onygenales</taxon>
        <taxon>Onygenaceae</taxon>
        <taxon>Coccidioides</taxon>
    </lineage>
</organism>
<dbReference type="PANTHER" id="PTHR23502">
    <property type="entry name" value="MAJOR FACILITATOR SUPERFAMILY"/>
    <property type="match status" value="1"/>
</dbReference>
<evidence type="ECO:0000256" key="5">
    <source>
        <dbReference type="ARBA" id="ARBA00022989"/>
    </source>
</evidence>
<dbReference type="GO" id="GO:0005886">
    <property type="term" value="C:plasma membrane"/>
    <property type="evidence" value="ECO:0007669"/>
    <property type="project" value="UniProtKB-SubCell"/>
</dbReference>
<accession>A0A0J8U5W5</accession>
<feature type="signal peptide" evidence="9">
    <location>
        <begin position="1"/>
        <end position="17"/>
    </location>
</feature>
<feature type="transmembrane region" description="Helical" evidence="8">
    <location>
        <begin position="168"/>
        <end position="189"/>
    </location>
</feature>
<protein>
    <submittedName>
        <fullName evidence="11">Vitamin B6 transporter bsu1</fullName>
    </submittedName>
</protein>
<evidence type="ECO:0000256" key="7">
    <source>
        <dbReference type="SAM" id="MobiDB-lite"/>
    </source>
</evidence>
<keyword evidence="9" id="KW-0732">Signal</keyword>
<dbReference type="Proteomes" id="UP000054563">
    <property type="component" value="Unassembled WGS sequence"/>
</dbReference>
<dbReference type="GO" id="GO:0022857">
    <property type="term" value="F:transmembrane transporter activity"/>
    <property type="evidence" value="ECO:0007669"/>
    <property type="project" value="InterPro"/>
</dbReference>
<feature type="domain" description="Major facilitator superfamily (MFS) profile" evidence="10">
    <location>
        <begin position="134"/>
        <end position="208"/>
    </location>
</feature>
<gene>
    <name evidence="11" type="ORF">CIHG_00186</name>
</gene>
<evidence type="ECO:0000313" key="12">
    <source>
        <dbReference type="Proteomes" id="UP000054563"/>
    </source>
</evidence>
<dbReference type="OrthoDB" id="3357846at2759"/>
<feature type="transmembrane region" description="Helical" evidence="8">
    <location>
        <begin position="132"/>
        <end position="156"/>
    </location>
</feature>
<evidence type="ECO:0000256" key="9">
    <source>
        <dbReference type="SAM" id="SignalP"/>
    </source>
</evidence>
<name>A0A0J8U5W5_COCIT</name>
<evidence type="ECO:0000259" key="10">
    <source>
        <dbReference type="PROSITE" id="PS50850"/>
    </source>
</evidence>
<evidence type="ECO:0000256" key="1">
    <source>
        <dbReference type="ARBA" id="ARBA00004651"/>
    </source>
</evidence>
<feature type="region of interest" description="Disordered" evidence="7">
    <location>
        <begin position="80"/>
        <end position="119"/>
    </location>
</feature>
<sequence>MLLYIVLHSLKFRTTLCSPALPLSATPSPITASSGSPGDRGLNIKGAMVPQSAPHIFECSRWLATTLPGIMTVNAADVETGSHPQTSHGSEITSEIPAQESLQRTPEKSNIVDWDGPDDPQNPINWSSVRRWMTITIVSVVTFLNAFGSTVFAPSVPEVMHEFNIDSGALSSFTVSVFAIGWAVGPLVLPPLSEFWMSIAFSERWNNS</sequence>
<dbReference type="AlphaFoldDB" id="A0A0J8U5W5"/>
<evidence type="ECO:0000256" key="2">
    <source>
        <dbReference type="ARBA" id="ARBA00022448"/>
    </source>
</evidence>
<keyword evidence="6 8" id="KW-0472">Membrane</keyword>
<dbReference type="InterPro" id="IPR020846">
    <property type="entry name" value="MFS_dom"/>
</dbReference>